<proteinExistence type="predicted"/>
<keyword evidence="2" id="KW-0645">Protease</keyword>
<dbReference type="OrthoDB" id="2390434at2"/>
<dbReference type="AlphaFoldDB" id="A0A1G8V6M6"/>
<reference evidence="4" key="2">
    <citation type="submission" date="2016-10" db="EMBL/GenBank/DDBJ databases">
        <authorList>
            <person name="Varghese N."/>
            <person name="Submissions S."/>
        </authorList>
    </citation>
    <scope>NUCLEOTIDE SEQUENCE [LARGE SCALE GENOMIC DNA]</scope>
    <source>
        <strain evidence="4">CGMCC 1.8911</strain>
    </source>
</reference>
<sequence>MVNDFQFYLYSILAVIILSLAVAFFLKKYMIMPILTLIVMGIAAFVLPNFYDNLEWQPLLGYAAFLAVLSFVITMSIWVVNRNRKHSKELRQAEETIEEAERKKEI</sequence>
<reference evidence="3" key="1">
    <citation type="submission" date="2016-10" db="EMBL/GenBank/DDBJ databases">
        <authorList>
            <person name="de Groot N.N."/>
        </authorList>
    </citation>
    <scope>NUCLEOTIDE SEQUENCE [LARGE SCALE GENOMIC DNA]</scope>
    <source>
        <strain evidence="3">CGMCC 1.8911</strain>
    </source>
</reference>
<keyword evidence="1" id="KW-0812">Transmembrane</keyword>
<evidence type="ECO:0000313" key="4">
    <source>
        <dbReference type="Proteomes" id="UP000242700"/>
    </source>
</evidence>
<dbReference type="GO" id="GO:0006508">
    <property type="term" value="P:proteolysis"/>
    <property type="evidence" value="ECO:0007669"/>
    <property type="project" value="UniProtKB-KW"/>
</dbReference>
<dbReference type="GO" id="GO:0008233">
    <property type="term" value="F:peptidase activity"/>
    <property type="evidence" value="ECO:0007669"/>
    <property type="project" value="UniProtKB-KW"/>
</dbReference>
<keyword evidence="5" id="KW-1185">Reference proteome</keyword>
<feature type="transmembrane region" description="Helical" evidence="1">
    <location>
        <begin position="33"/>
        <end position="51"/>
    </location>
</feature>
<dbReference type="Proteomes" id="UP001519348">
    <property type="component" value="Unassembled WGS sequence"/>
</dbReference>
<evidence type="ECO:0000313" key="3">
    <source>
        <dbReference type="EMBL" id="SDJ60975.1"/>
    </source>
</evidence>
<accession>A0A1G8V6M6</accession>
<reference evidence="2 5" key="3">
    <citation type="submission" date="2021-03" db="EMBL/GenBank/DDBJ databases">
        <title>Genomic Encyclopedia of Type Strains, Phase IV (KMG-IV): sequencing the most valuable type-strain genomes for metagenomic binning, comparative biology and taxonomic classification.</title>
        <authorList>
            <person name="Goeker M."/>
        </authorList>
    </citation>
    <scope>NUCLEOTIDE SEQUENCE [LARGE SCALE GENOMIC DNA]</scope>
    <source>
        <strain evidence="2 5">DSM 22420</strain>
    </source>
</reference>
<feature type="transmembrane region" description="Helical" evidence="1">
    <location>
        <begin position="63"/>
        <end position="81"/>
    </location>
</feature>
<evidence type="ECO:0000256" key="1">
    <source>
        <dbReference type="SAM" id="Phobius"/>
    </source>
</evidence>
<protein>
    <submittedName>
        <fullName evidence="2">Membrane protein implicated in regulation of membrane protease activity</fullName>
    </submittedName>
</protein>
<keyword evidence="1" id="KW-0472">Membrane</keyword>
<feature type="transmembrane region" description="Helical" evidence="1">
    <location>
        <begin position="6"/>
        <end position="26"/>
    </location>
</feature>
<gene>
    <name evidence="2" type="ORF">J2Z27_000889</name>
    <name evidence="3" type="ORF">SAMN05216187_101213</name>
</gene>
<keyword evidence="2" id="KW-0378">Hydrolase</keyword>
<dbReference type="EMBL" id="JAGGKN010000002">
    <property type="protein sequence ID" value="MBP1951854.1"/>
    <property type="molecule type" value="Genomic_DNA"/>
</dbReference>
<dbReference type="RefSeq" id="WP_092594793.1">
    <property type="nucleotide sequence ID" value="NZ_BMCN01000001.1"/>
</dbReference>
<keyword evidence="1" id="KW-1133">Transmembrane helix</keyword>
<evidence type="ECO:0000313" key="2">
    <source>
        <dbReference type="EMBL" id="MBP1951854.1"/>
    </source>
</evidence>
<dbReference type="EMBL" id="FNFI01000001">
    <property type="protein sequence ID" value="SDJ60975.1"/>
    <property type="molecule type" value="Genomic_DNA"/>
</dbReference>
<organism evidence="3 4">
    <name type="scientific">Jeotgalicoccus aerolatus</name>
    <dbReference type="NCBI Taxonomy" id="709510"/>
    <lineage>
        <taxon>Bacteria</taxon>
        <taxon>Bacillati</taxon>
        <taxon>Bacillota</taxon>
        <taxon>Bacilli</taxon>
        <taxon>Bacillales</taxon>
        <taxon>Staphylococcaceae</taxon>
        <taxon>Jeotgalicoccus</taxon>
    </lineage>
</organism>
<evidence type="ECO:0000313" key="5">
    <source>
        <dbReference type="Proteomes" id="UP001519348"/>
    </source>
</evidence>
<name>A0A1G8V6M6_9STAP</name>
<dbReference type="Proteomes" id="UP000242700">
    <property type="component" value="Unassembled WGS sequence"/>
</dbReference>